<gene>
    <name evidence="2" type="ORF">GCM10011379_03170</name>
</gene>
<name>A0A917IM90_9BACT</name>
<feature type="transmembrane region" description="Helical" evidence="1">
    <location>
        <begin position="21"/>
        <end position="41"/>
    </location>
</feature>
<keyword evidence="3" id="KW-1185">Reference proteome</keyword>
<sequence>MNRRLQNTIRAVKQAAMYVPVTGYFLVFVISSWLAFLWLLQQQRMPDTSFSDIFSLLLVVAFAGLAALTGIGFLTVVISFLLFTVKKRRNKVTCRLGTVTGNVKSGRPQQLVHLHISPVFKPLLGFVKLRLIYDNVHYSDKFSLTTQKGQKKALSAVDGVYEWPLPQIKEYAVQKVLLYFEDFLQFFSFTVTLPCNSRFFTKPAVTPEKELKTGPRKTEETNKRIEELKKVEGEHLHYKSFEAHDDVRRIVWKIYARNRELVVRTPEVLDPYASHLSMYASFHTGFDITGNEVVQYPFQDHYKTVIWNTYLQLVKQGFEVEYLSDQQMAVPSLPDQQQTVQYTISASQWQHDKPLQAYIKPKEAAVVLISSLNDYEEVAKLMEQYGNDITFIFVQLSKSIRGRHIGHWVKWLFVSEEKHSYEVYKTSWRLSRLRSRVTANEKKIKQLLEQYAKPVVR</sequence>
<reference evidence="2" key="2">
    <citation type="submission" date="2020-09" db="EMBL/GenBank/DDBJ databases">
        <authorList>
            <person name="Sun Q."/>
            <person name="Zhou Y."/>
        </authorList>
    </citation>
    <scope>NUCLEOTIDE SEQUENCE</scope>
    <source>
        <strain evidence="2">CGMCC 1.15290</strain>
    </source>
</reference>
<dbReference type="Proteomes" id="UP000627292">
    <property type="component" value="Unassembled WGS sequence"/>
</dbReference>
<accession>A0A917IM90</accession>
<comment type="caution">
    <text evidence="2">The sequence shown here is derived from an EMBL/GenBank/DDBJ whole genome shotgun (WGS) entry which is preliminary data.</text>
</comment>
<keyword evidence="1" id="KW-1133">Transmembrane helix</keyword>
<evidence type="ECO:0000256" key="1">
    <source>
        <dbReference type="SAM" id="Phobius"/>
    </source>
</evidence>
<protein>
    <recommendedName>
        <fullName evidence="4">DUF58 domain-containing protein</fullName>
    </recommendedName>
</protein>
<evidence type="ECO:0008006" key="4">
    <source>
        <dbReference type="Google" id="ProtNLM"/>
    </source>
</evidence>
<proteinExistence type="predicted"/>
<dbReference type="EMBL" id="BMIB01000001">
    <property type="protein sequence ID" value="GGH57947.1"/>
    <property type="molecule type" value="Genomic_DNA"/>
</dbReference>
<evidence type="ECO:0000313" key="2">
    <source>
        <dbReference type="EMBL" id="GGH57947.1"/>
    </source>
</evidence>
<keyword evidence="1" id="KW-0472">Membrane</keyword>
<keyword evidence="1" id="KW-0812">Transmembrane</keyword>
<evidence type="ECO:0000313" key="3">
    <source>
        <dbReference type="Proteomes" id="UP000627292"/>
    </source>
</evidence>
<dbReference type="AlphaFoldDB" id="A0A917IM90"/>
<feature type="transmembrane region" description="Helical" evidence="1">
    <location>
        <begin position="53"/>
        <end position="83"/>
    </location>
</feature>
<reference evidence="2" key="1">
    <citation type="journal article" date="2014" name="Int. J. Syst. Evol. Microbiol.">
        <title>Complete genome sequence of Corynebacterium casei LMG S-19264T (=DSM 44701T), isolated from a smear-ripened cheese.</title>
        <authorList>
            <consortium name="US DOE Joint Genome Institute (JGI-PGF)"/>
            <person name="Walter F."/>
            <person name="Albersmeier A."/>
            <person name="Kalinowski J."/>
            <person name="Ruckert C."/>
        </authorList>
    </citation>
    <scope>NUCLEOTIDE SEQUENCE</scope>
    <source>
        <strain evidence="2">CGMCC 1.15290</strain>
    </source>
</reference>
<organism evidence="2 3">
    <name type="scientific">Filimonas zeae</name>
    <dbReference type="NCBI Taxonomy" id="1737353"/>
    <lineage>
        <taxon>Bacteria</taxon>
        <taxon>Pseudomonadati</taxon>
        <taxon>Bacteroidota</taxon>
        <taxon>Chitinophagia</taxon>
        <taxon>Chitinophagales</taxon>
        <taxon>Chitinophagaceae</taxon>
        <taxon>Filimonas</taxon>
    </lineage>
</organism>